<evidence type="ECO:0000256" key="1">
    <source>
        <dbReference type="ARBA" id="ARBA00022801"/>
    </source>
</evidence>
<evidence type="ECO:0000313" key="3">
    <source>
        <dbReference type="EMBL" id="RAK54308.1"/>
    </source>
</evidence>
<dbReference type="EMBL" id="QFYQ01000001">
    <property type="protein sequence ID" value="RAK54308.1"/>
    <property type="molecule type" value="Genomic_DNA"/>
</dbReference>
<evidence type="ECO:0000313" key="4">
    <source>
        <dbReference type="Proteomes" id="UP000249254"/>
    </source>
</evidence>
<dbReference type="SUPFAM" id="SSF53474">
    <property type="entry name" value="alpha/beta-Hydrolases"/>
    <property type="match status" value="1"/>
</dbReference>
<accession>A0A328AN28</accession>
<dbReference type="PANTHER" id="PTHR48081">
    <property type="entry name" value="AB HYDROLASE SUPERFAMILY PROTEIN C4A8.06C"/>
    <property type="match status" value="1"/>
</dbReference>
<dbReference type="OrthoDB" id="9806180at2"/>
<keyword evidence="1 3" id="KW-0378">Hydrolase</keyword>
<dbReference type="Proteomes" id="UP000249254">
    <property type="component" value="Unassembled WGS sequence"/>
</dbReference>
<reference evidence="4" key="1">
    <citation type="submission" date="2018-05" db="EMBL/GenBank/DDBJ databases">
        <authorList>
            <person name="Li X."/>
        </authorList>
    </citation>
    <scope>NUCLEOTIDE SEQUENCE [LARGE SCALE GENOMIC DNA]</scope>
    <source>
        <strain evidence="4">LX32</strain>
    </source>
</reference>
<gene>
    <name evidence="3" type="ORF">DJ017_07100</name>
</gene>
<proteinExistence type="predicted"/>
<protein>
    <submittedName>
        <fullName evidence="3">Alpha/beta hydrolase</fullName>
    </submittedName>
</protein>
<organism evidence="3 4">
    <name type="scientific">Phenylobacterium soli</name>
    <dbReference type="NCBI Taxonomy" id="2170551"/>
    <lineage>
        <taxon>Bacteria</taxon>
        <taxon>Pseudomonadati</taxon>
        <taxon>Pseudomonadota</taxon>
        <taxon>Alphaproteobacteria</taxon>
        <taxon>Caulobacterales</taxon>
        <taxon>Caulobacteraceae</taxon>
        <taxon>Phenylobacterium</taxon>
    </lineage>
</organism>
<dbReference type="RefSeq" id="WP_111528059.1">
    <property type="nucleotide sequence ID" value="NZ_JBHRSG010000002.1"/>
</dbReference>
<dbReference type="InterPro" id="IPR013094">
    <property type="entry name" value="AB_hydrolase_3"/>
</dbReference>
<name>A0A328AN28_9CAUL</name>
<dbReference type="Gene3D" id="3.40.50.1820">
    <property type="entry name" value="alpha/beta hydrolase"/>
    <property type="match status" value="1"/>
</dbReference>
<comment type="caution">
    <text evidence="3">The sequence shown here is derived from an EMBL/GenBank/DDBJ whole genome shotgun (WGS) entry which is preliminary data.</text>
</comment>
<sequence>MGAIDPHFQAMLEAQAKAMEGQTLPPLDQTPPDMVRAGYVMQRQAQDQNAPKDLDVRDFSIPGPHGDIPVRLYEPQGLGKPSGLLVYYHGGGWVIGDLDTHDGHCRRMARWGNCRVMAVHYRLAPEHPFPKGHDDALAAAKYAFDHCVDLGVDPKRIAVGGDSAGGNLAASVALDLKDDQSRQLAFQLLLYPALTDEWETPSRKTLDGPLLTFEAMRWFEKLLAAAGHPEAHRLSPMKAAELRGVAPALVVTAGHDCLKDEGFAYAERLKDAGVEVRHVEYPALVHDFYIMADVSPAVIEAAKETAAALKAKIG</sequence>
<dbReference type="InterPro" id="IPR050300">
    <property type="entry name" value="GDXG_lipolytic_enzyme"/>
</dbReference>
<dbReference type="Pfam" id="PF07859">
    <property type="entry name" value="Abhydrolase_3"/>
    <property type="match status" value="1"/>
</dbReference>
<dbReference type="InterPro" id="IPR029058">
    <property type="entry name" value="AB_hydrolase_fold"/>
</dbReference>
<keyword evidence="4" id="KW-1185">Reference proteome</keyword>
<dbReference type="PANTHER" id="PTHR48081:SF8">
    <property type="entry name" value="ALPHA_BETA HYDROLASE FOLD-3 DOMAIN-CONTAINING PROTEIN-RELATED"/>
    <property type="match status" value="1"/>
</dbReference>
<dbReference type="GO" id="GO:0016787">
    <property type="term" value="F:hydrolase activity"/>
    <property type="evidence" value="ECO:0007669"/>
    <property type="project" value="UniProtKB-KW"/>
</dbReference>
<evidence type="ECO:0000259" key="2">
    <source>
        <dbReference type="Pfam" id="PF07859"/>
    </source>
</evidence>
<feature type="domain" description="Alpha/beta hydrolase fold-3" evidence="2">
    <location>
        <begin position="85"/>
        <end position="289"/>
    </location>
</feature>
<dbReference type="AlphaFoldDB" id="A0A328AN28"/>